<protein>
    <recommendedName>
        <fullName evidence="2">AIG1-type G domain-containing protein</fullName>
    </recommendedName>
</protein>
<accession>A0AA38LR61</accession>
<name>A0AA38LR61_TAXCH</name>
<dbReference type="GO" id="GO:0005525">
    <property type="term" value="F:GTP binding"/>
    <property type="evidence" value="ECO:0007669"/>
    <property type="project" value="InterPro"/>
</dbReference>
<evidence type="ECO:0000259" key="2">
    <source>
        <dbReference type="Pfam" id="PF04548"/>
    </source>
</evidence>
<evidence type="ECO:0000313" key="4">
    <source>
        <dbReference type="Proteomes" id="UP000824469"/>
    </source>
</evidence>
<keyword evidence="4" id="KW-1185">Reference proteome</keyword>
<gene>
    <name evidence="3" type="ORF">KI387_002505</name>
</gene>
<sequence>MVTSLSFMQELVRRCNSRTVLFDNKTTSEIKKEKQISKLLEHVDSIIADNENHPYSNELFKKSKEMGSELFYIRDMENAYAEQVKRLNEM</sequence>
<evidence type="ECO:0000256" key="1">
    <source>
        <dbReference type="ARBA" id="ARBA00022741"/>
    </source>
</evidence>
<feature type="domain" description="AIG1-type G" evidence="2">
    <location>
        <begin position="6"/>
        <end position="67"/>
    </location>
</feature>
<dbReference type="EMBL" id="JAHRHJ020000001">
    <property type="protein sequence ID" value="KAH9330397.1"/>
    <property type="molecule type" value="Genomic_DNA"/>
</dbReference>
<dbReference type="Proteomes" id="UP000824469">
    <property type="component" value="Unassembled WGS sequence"/>
</dbReference>
<dbReference type="AlphaFoldDB" id="A0AA38LR61"/>
<organism evidence="3 4">
    <name type="scientific">Taxus chinensis</name>
    <name type="common">Chinese yew</name>
    <name type="synonym">Taxus wallichiana var. chinensis</name>
    <dbReference type="NCBI Taxonomy" id="29808"/>
    <lineage>
        <taxon>Eukaryota</taxon>
        <taxon>Viridiplantae</taxon>
        <taxon>Streptophyta</taxon>
        <taxon>Embryophyta</taxon>
        <taxon>Tracheophyta</taxon>
        <taxon>Spermatophyta</taxon>
        <taxon>Pinopsida</taxon>
        <taxon>Pinidae</taxon>
        <taxon>Conifers II</taxon>
        <taxon>Cupressales</taxon>
        <taxon>Taxaceae</taxon>
        <taxon>Taxus</taxon>
    </lineage>
</organism>
<dbReference type="Pfam" id="PF04548">
    <property type="entry name" value="AIG1"/>
    <property type="match status" value="1"/>
</dbReference>
<comment type="caution">
    <text evidence="3">The sequence shown here is derived from an EMBL/GenBank/DDBJ whole genome shotgun (WGS) entry which is preliminary data.</text>
</comment>
<dbReference type="InterPro" id="IPR027417">
    <property type="entry name" value="P-loop_NTPase"/>
</dbReference>
<reference evidence="3 4" key="1">
    <citation type="journal article" date="2021" name="Nat. Plants">
        <title>The Taxus genome provides insights into paclitaxel biosynthesis.</title>
        <authorList>
            <person name="Xiong X."/>
            <person name="Gou J."/>
            <person name="Liao Q."/>
            <person name="Li Y."/>
            <person name="Zhou Q."/>
            <person name="Bi G."/>
            <person name="Li C."/>
            <person name="Du R."/>
            <person name="Wang X."/>
            <person name="Sun T."/>
            <person name="Guo L."/>
            <person name="Liang H."/>
            <person name="Lu P."/>
            <person name="Wu Y."/>
            <person name="Zhang Z."/>
            <person name="Ro D.K."/>
            <person name="Shang Y."/>
            <person name="Huang S."/>
            <person name="Yan J."/>
        </authorList>
    </citation>
    <scope>NUCLEOTIDE SEQUENCE [LARGE SCALE GENOMIC DNA]</scope>
    <source>
        <strain evidence="3">Ta-2019</strain>
    </source>
</reference>
<feature type="non-terminal residue" evidence="3">
    <location>
        <position position="1"/>
    </location>
</feature>
<proteinExistence type="predicted"/>
<dbReference type="InterPro" id="IPR006703">
    <property type="entry name" value="G_AIG1"/>
</dbReference>
<evidence type="ECO:0000313" key="3">
    <source>
        <dbReference type="EMBL" id="KAH9330397.1"/>
    </source>
</evidence>
<dbReference type="OMA" id="ADNENHP"/>
<keyword evidence="1" id="KW-0547">Nucleotide-binding</keyword>
<dbReference type="Gene3D" id="3.40.50.300">
    <property type="entry name" value="P-loop containing nucleotide triphosphate hydrolases"/>
    <property type="match status" value="1"/>
</dbReference>